<keyword evidence="1" id="KW-0472">Membrane</keyword>
<comment type="caution">
    <text evidence="5">The sequence shown here is derived from an EMBL/GenBank/DDBJ whole genome shotgun (WGS) entry which is preliminary data.</text>
</comment>
<dbReference type="PANTHER" id="PTHR30189:SF1">
    <property type="entry name" value="LPS-ASSEMBLY PROTEIN LPTD"/>
    <property type="match status" value="1"/>
</dbReference>
<dbReference type="InterPro" id="IPR005653">
    <property type="entry name" value="OstA-like_N"/>
</dbReference>
<feature type="domain" description="Organic solvent tolerance-like N-terminal" evidence="4">
    <location>
        <begin position="168"/>
        <end position="290"/>
    </location>
</feature>
<feature type="chain" id="PRO_5021928565" description="Organic solvent tolerance-like N-terminal domain-containing protein" evidence="3">
    <location>
        <begin position="30"/>
        <end position="320"/>
    </location>
</feature>
<organism evidence="5 6">
    <name type="scientific">Candidatus Segetimicrobium genomatis</name>
    <dbReference type="NCBI Taxonomy" id="2569760"/>
    <lineage>
        <taxon>Bacteria</taxon>
        <taxon>Bacillati</taxon>
        <taxon>Candidatus Sysuimicrobiota</taxon>
        <taxon>Candidatus Sysuimicrobiia</taxon>
        <taxon>Candidatus Sysuimicrobiales</taxon>
        <taxon>Candidatus Segetimicrobiaceae</taxon>
        <taxon>Candidatus Segetimicrobium</taxon>
    </lineage>
</organism>
<dbReference type="GO" id="GO:1990351">
    <property type="term" value="C:transporter complex"/>
    <property type="evidence" value="ECO:0007669"/>
    <property type="project" value="TreeGrafter"/>
</dbReference>
<keyword evidence="1" id="KW-0998">Cell outer membrane</keyword>
<gene>
    <name evidence="5" type="ORF">E6H03_12740</name>
</gene>
<dbReference type="Proteomes" id="UP000318093">
    <property type="component" value="Unassembled WGS sequence"/>
</dbReference>
<evidence type="ECO:0000313" key="6">
    <source>
        <dbReference type="Proteomes" id="UP000318093"/>
    </source>
</evidence>
<dbReference type="Gene3D" id="2.60.450.10">
    <property type="entry name" value="Lipopolysaccharide (LPS) transport protein A like domain"/>
    <property type="match status" value="2"/>
</dbReference>
<keyword evidence="3" id="KW-0732">Signal</keyword>
<name>A0A537J3J9_9BACT</name>
<sequence>MTGSSRLKVIGVALIVVGLGCLPDSGALAAPAAGPRPPAPPQIDVSGASTIEYDDATQEWVFRGARVVIVRGTVRIEAPEILYHAGARHIEVLGGGTISTPTFEVGADRIVAMLPTRHVTASGSVRGRFLSEAAAQGDAAGRSDAAAQGEASPDGDAAQDGRWATFSAETVEADDRPDTGQIVATGQVAILRGSQQLRADRVVYDRMTRRGTADGHAVLAQGADRLQADHLAADLDRGEADARDHVMLEGEDMRGVADHATLSQRAQTIVLDGHVILYRGRARLEAERATILFAEHTTIAEGHPAKIISGAAAPPPGAVP</sequence>
<evidence type="ECO:0000256" key="3">
    <source>
        <dbReference type="SAM" id="SignalP"/>
    </source>
</evidence>
<dbReference type="GO" id="GO:0009279">
    <property type="term" value="C:cell outer membrane"/>
    <property type="evidence" value="ECO:0007669"/>
    <property type="project" value="TreeGrafter"/>
</dbReference>
<protein>
    <recommendedName>
        <fullName evidence="4">Organic solvent tolerance-like N-terminal domain-containing protein</fullName>
    </recommendedName>
</protein>
<dbReference type="EMBL" id="VBAN01000453">
    <property type="protein sequence ID" value="TMI78065.1"/>
    <property type="molecule type" value="Genomic_DNA"/>
</dbReference>
<dbReference type="AlphaFoldDB" id="A0A537J3J9"/>
<accession>A0A537J3J9</accession>
<evidence type="ECO:0000259" key="4">
    <source>
        <dbReference type="Pfam" id="PF03968"/>
    </source>
</evidence>
<evidence type="ECO:0000256" key="1">
    <source>
        <dbReference type="ARBA" id="ARBA00023237"/>
    </source>
</evidence>
<dbReference type="PANTHER" id="PTHR30189">
    <property type="entry name" value="LPS-ASSEMBLY PROTEIN"/>
    <property type="match status" value="1"/>
</dbReference>
<dbReference type="Pfam" id="PF03968">
    <property type="entry name" value="LptD_N"/>
    <property type="match status" value="1"/>
</dbReference>
<dbReference type="InterPro" id="IPR050218">
    <property type="entry name" value="LptD"/>
</dbReference>
<evidence type="ECO:0000313" key="5">
    <source>
        <dbReference type="EMBL" id="TMI78065.1"/>
    </source>
</evidence>
<dbReference type="PROSITE" id="PS51257">
    <property type="entry name" value="PROKAR_LIPOPROTEIN"/>
    <property type="match status" value="1"/>
</dbReference>
<reference evidence="5 6" key="1">
    <citation type="journal article" date="2019" name="Nat. Microbiol.">
        <title>Mediterranean grassland soil C-N compound turnover is dependent on rainfall and depth, and is mediated by genomically divergent microorganisms.</title>
        <authorList>
            <person name="Diamond S."/>
            <person name="Andeer P.F."/>
            <person name="Li Z."/>
            <person name="Crits-Christoph A."/>
            <person name="Burstein D."/>
            <person name="Anantharaman K."/>
            <person name="Lane K.R."/>
            <person name="Thomas B.C."/>
            <person name="Pan C."/>
            <person name="Northen T.R."/>
            <person name="Banfield J.F."/>
        </authorList>
    </citation>
    <scope>NUCLEOTIDE SEQUENCE [LARGE SCALE GENOMIC DNA]</scope>
    <source>
        <strain evidence="5">NP_6</strain>
    </source>
</reference>
<proteinExistence type="predicted"/>
<feature type="region of interest" description="Disordered" evidence="2">
    <location>
        <begin position="140"/>
        <end position="161"/>
    </location>
</feature>
<feature type="signal peptide" evidence="3">
    <location>
        <begin position="1"/>
        <end position="29"/>
    </location>
</feature>
<evidence type="ECO:0000256" key="2">
    <source>
        <dbReference type="SAM" id="MobiDB-lite"/>
    </source>
</evidence>